<evidence type="ECO:0000313" key="2">
    <source>
        <dbReference type="Proteomes" id="UP000694287"/>
    </source>
</evidence>
<keyword evidence="2" id="KW-1185">Reference proteome</keyword>
<reference evidence="1 2" key="1">
    <citation type="submission" date="2020-11" db="EMBL/GenBank/DDBJ databases">
        <title>Pseudonocardia abyssalis sp. nov. and Pseudonocardia oceani sp. nov., description and phylogenomic analysis of two novel actinomycetes isolated from the deep Southern Ocean.</title>
        <authorList>
            <person name="Parra J."/>
        </authorList>
    </citation>
    <scope>NUCLEOTIDE SEQUENCE [LARGE SCALE GENOMIC DNA]</scope>
    <source>
        <strain evidence="1 2">KRD-168</strain>
    </source>
</reference>
<evidence type="ECO:0000313" key="1">
    <source>
        <dbReference type="EMBL" id="MBW0135150.1"/>
    </source>
</evidence>
<dbReference type="Proteomes" id="UP000694287">
    <property type="component" value="Unassembled WGS sequence"/>
</dbReference>
<sequence>MYRKLKRRRQLSKARPGDGSRLQRFRLWHLPSRSLFALESPDGSGRPRRWVRAVRPALAVGLVISDADPRHSAP</sequence>
<organism evidence="1 2">
    <name type="scientific">Pseudonocardia abyssalis</name>
    <dbReference type="NCBI Taxonomy" id="2792008"/>
    <lineage>
        <taxon>Bacteria</taxon>
        <taxon>Bacillati</taxon>
        <taxon>Actinomycetota</taxon>
        <taxon>Actinomycetes</taxon>
        <taxon>Pseudonocardiales</taxon>
        <taxon>Pseudonocardiaceae</taxon>
        <taxon>Pseudonocardia</taxon>
    </lineage>
</organism>
<name>A0ABS6USF0_9PSEU</name>
<dbReference type="RefSeq" id="WP_218600864.1">
    <property type="nucleotide sequence ID" value="NZ_JADQDJ010000005.1"/>
</dbReference>
<dbReference type="EMBL" id="JADQDK010000001">
    <property type="protein sequence ID" value="MBW0135150.1"/>
    <property type="molecule type" value="Genomic_DNA"/>
</dbReference>
<proteinExistence type="predicted"/>
<protein>
    <submittedName>
        <fullName evidence="1">Uncharacterized protein</fullName>
    </submittedName>
</protein>
<accession>A0ABS6USF0</accession>
<gene>
    <name evidence="1" type="ORF">I4I81_12920</name>
</gene>
<comment type="caution">
    <text evidence="1">The sequence shown here is derived from an EMBL/GenBank/DDBJ whole genome shotgun (WGS) entry which is preliminary data.</text>
</comment>